<feature type="region of interest" description="Disordered" evidence="1">
    <location>
        <begin position="33"/>
        <end position="57"/>
    </location>
</feature>
<sequence length="180" mass="19022">MLAKMASLLPLIQDILPMIMPSSISVAKAADIVPPTSSPASQNEQQQNGEAPGAGAGGVRVLSRNAVVGKTDKMCASVLVVKPKSASAIHHNGEQDAIVYAVSGKGALLSSPKDEGEDPVRFEIDQGDFAFIPAWTEHQAVNESEEEDMRWVVIRSGSHPVEVSLTDWAGPQAKADSPKQ</sequence>
<dbReference type="Proteomes" id="UP001303473">
    <property type="component" value="Unassembled WGS sequence"/>
</dbReference>
<organism evidence="3 4">
    <name type="scientific">Diplogelasinospora grovesii</name>
    <dbReference type="NCBI Taxonomy" id="303347"/>
    <lineage>
        <taxon>Eukaryota</taxon>
        <taxon>Fungi</taxon>
        <taxon>Dikarya</taxon>
        <taxon>Ascomycota</taxon>
        <taxon>Pezizomycotina</taxon>
        <taxon>Sordariomycetes</taxon>
        <taxon>Sordariomycetidae</taxon>
        <taxon>Sordariales</taxon>
        <taxon>Diplogelasinosporaceae</taxon>
        <taxon>Diplogelasinospora</taxon>
    </lineage>
</organism>
<comment type="caution">
    <text evidence="3">The sequence shown here is derived from an EMBL/GenBank/DDBJ whole genome shotgun (WGS) entry which is preliminary data.</text>
</comment>
<feature type="compositionally biased region" description="Polar residues" evidence="1">
    <location>
        <begin position="38"/>
        <end position="49"/>
    </location>
</feature>
<keyword evidence="4" id="KW-1185">Reference proteome</keyword>
<evidence type="ECO:0000259" key="2">
    <source>
        <dbReference type="Pfam" id="PF07883"/>
    </source>
</evidence>
<name>A0AAN6N6A8_9PEZI</name>
<feature type="domain" description="Cupin type-2" evidence="2">
    <location>
        <begin position="80"/>
        <end position="154"/>
    </location>
</feature>
<dbReference type="Pfam" id="PF07883">
    <property type="entry name" value="Cupin_2"/>
    <property type="match status" value="1"/>
</dbReference>
<accession>A0AAN6N6A8</accession>
<dbReference type="AlphaFoldDB" id="A0AAN6N6A8"/>
<dbReference type="InterPro" id="IPR011051">
    <property type="entry name" value="RmlC_Cupin_sf"/>
</dbReference>
<evidence type="ECO:0000256" key="1">
    <source>
        <dbReference type="SAM" id="MobiDB-lite"/>
    </source>
</evidence>
<dbReference type="EMBL" id="MU853802">
    <property type="protein sequence ID" value="KAK3939997.1"/>
    <property type="molecule type" value="Genomic_DNA"/>
</dbReference>
<evidence type="ECO:0000313" key="4">
    <source>
        <dbReference type="Proteomes" id="UP001303473"/>
    </source>
</evidence>
<dbReference type="InterPro" id="IPR013096">
    <property type="entry name" value="Cupin_2"/>
</dbReference>
<reference evidence="4" key="1">
    <citation type="journal article" date="2023" name="Mol. Phylogenet. Evol.">
        <title>Genome-scale phylogeny and comparative genomics of the fungal order Sordariales.</title>
        <authorList>
            <person name="Hensen N."/>
            <person name="Bonometti L."/>
            <person name="Westerberg I."/>
            <person name="Brannstrom I.O."/>
            <person name="Guillou S."/>
            <person name="Cros-Aarteil S."/>
            <person name="Calhoun S."/>
            <person name="Haridas S."/>
            <person name="Kuo A."/>
            <person name="Mondo S."/>
            <person name="Pangilinan J."/>
            <person name="Riley R."/>
            <person name="LaButti K."/>
            <person name="Andreopoulos B."/>
            <person name="Lipzen A."/>
            <person name="Chen C."/>
            <person name="Yan M."/>
            <person name="Daum C."/>
            <person name="Ng V."/>
            <person name="Clum A."/>
            <person name="Steindorff A."/>
            <person name="Ohm R.A."/>
            <person name="Martin F."/>
            <person name="Silar P."/>
            <person name="Natvig D.O."/>
            <person name="Lalanne C."/>
            <person name="Gautier V."/>
            <person name="Ament-Velasquez S.L."/>
            <person name="Kruys A."/>
            <person name="Hutchinson M.I."/>
            <person name="Powell A.J."/>
            <person name="Barry K."/>
            <person name="Miller A.N."/>
            <person name="Grigoriev I.V."/>
            <person name="Debuchy R."/>
            <person name="Gladieux P."/>
            <person name="Hiltunen Thoren M."/>
            <person name="Johannesson H."/>
        </authorList>
    </citation>
    <scope>NUCLEOTIDE SEQUENCE [LARGE SCALE GENOMIC DNA]</scope>
    <source>
        <strain evidence="4">CBS 340.73</strain>
    </source>
</reference>
<dbReference type="Gene3D" id="2.60.120.10">
    <property type="entry name" value="Jelly Rolls"/>
    <property type="match status" value="1"/>
</dbReference>
<proteinExistence type="predicted"/>
<evidence type="ECO:0000313" key="3">
    <source>
        <dbReference type="EMBL" id="KAK3939997.1"/>
    </source>
</evidence>
<dbReference type="SUPFAM" id="SSF51182">
    <property type="entry name" value="RmlC-like cupins"/>
    <property type="match status" value="1"/>
</dbReference>
<protein>
    <submittedName>
        <fullName evidence="3">RmlC-like cupin domain-containing protein</fullName>
    </submittedName>
</protein>
<dbReference type="InterPro" id="IPR014710">
    <property type="entry name" value="RmlC-like_jellyroll"/>
</dbReference>
<gene>
    <name evidence="3" type="ORF">QBC46DRAFT_386413</name>
</gene>